<reference evidence="2" key="2">
    <citation type="submission" date="2021-08" db="EMBL/GenBank/DDBJ databases">
        <authorList>
            <person name="Tani A."/>
            <person name="Ola A."/>
            <person name="Ogura Y."/>
            <person name="Katsura K."/>
            <person name="Hayashi T."/>
        </authorList>
    </citation>
    <scope>NUCLEOTIDE SEQUENCE</scope>
    <source>
        <strain evidence="2">DSM 16372</strain>
    </source>
</reference>
<dbReference type="EMBL" id="BPQO01000006">
    <property type="protein sequence ID" value="GJD88154.1"/>
    <property type="molecule type" value="Genomic_DNA"/>
</dbReference>
<keyword evidence="1" id="KW-1133">Transmembrane helix</keyword>
<organism evidence="2 3">
    <name type="scientific">Methylobacterium hispanicum</name>
    <dbReference type="NCBI Taxonomy" id="270350"/>
    <lineage>
        <taxon>Bacteria</taxon>
        <taxon>Pseudomonadati</taxon>
        <taxon>Pseudomonadota</taxon>
        <taxon>Alphaproteobacteria</taxon>
        <taxon>Hyphomicrobiales</taxon>
        <taxon>Methylobacteriaceae</taxon>
        <taxon>Methylobacterium</taxon>
    </lineage>
</organism>
<feature type="transmembrane region" description="Helical" evidence="1">
    <location>
        <begin position="43"/>
        <end position="61"/>
    </location>
</feature>
<accession>A0AAV4ZJR7</accession>
<evidence type="ECO:0000313" key="3">
    <source>
        <dbReference type="Proteomes" id="UP001055247"/>
    </source>
</evidence>
<keyword evidence="3" id="KW-1185">Reference proteome</keyword>
<evidence type="ECO:0000313" key="2">
    <source>
        <dbReference type="EMBL" id="GJD88154.1"/>
    </source>
</evidence>
<gene>
    <name evidence="2" type="ORF">BHAOGJBA_1667</name>
</gene>
<sequence length="187" mass="21510">MIKHVPVPEPLKPKPEDVDLYARALALSHAPRQTPLYERLLNWVYWGMILAALIWVASMVLDREPPVRQISREIVNPDKQVRPGERLLIQGSRVRVRQCELTRRWWIIDGMGRRLDFEPERFDAYGEVGSETEIIGPFVPLDAMPGRGRILGVLAYDCNPLQRALGWSIVVMLPALEFEILPRERAP</sequence>
<keyword evidence="1" id="KW-0472">Membrane</keyword>
<evidence type="ECO:0000256" key="1">
    <source>
        <dbReference type="SAM" id="Phobius"/>
    </source>
</evidence>
<reference evidence="2" key="1">
    <citation type="journal article" date="2016" name="Front. Microbiol.">
        <title>Genome Sequence of the Piezophilic, Mesophilic Sulfate-Reducing Bacterium Desulfovibrio indicus J2T.</title>
        <authorList>
            <person name="Cao J."/>
            <person name="Maignien L."/>
            <person name="Shao Z."/>
            <person name="Alain K."/>
            <person name="Jebbar M."/>
        </authorList>
    </citation>
    <scope>NUCLEOTIDE SEQUENCE</scope>
    <source>
        <strain evidence="2">DSM 16372</strain>
    </source>
</reference>
<comment type="caution">
    <text evidence="2">The sequence shown here is derived from an EMBL/GenBank/DDBJ whole genome shotgun (WGS) entry which is preliminary data.</text>
</comment>
<dbReference type="RefSeq" id="WP_066926195.1">
    <property type="nucleotide sequence ID" value="NZ_BPQO01000006.1"/>
</dbReference>
<name>A0AAV4ZJR7_9HYPH</name>
<evidence type="ECO:0008006" key="4">
    <source>
        <dbReference type="Google" id="ProtNLM"/>
    </source>
</evidence>
<proteinExistence type="predicted"/>
<dbReference type="Proteomes" id="UP001055247">
    <property type="component" value="Unassembled WGS sequence"/>
</dbReference>
<dbReference type="AlphaFoldDB" id="A0AAV4ZJR7"/>
<protein>
    <recommendedName>
        <fullName evidence="4">DUF4131 domain-containing protein</fullName>
    </recommendedName>
</protein>
<keyword evidence="1" id="KW-0812">Transmembrane</keyword>